<organism evidence="1 2">
    <name type="scientific">Pseudomonas chlororaphis</name>
    <dbReference type="NCBI Taxonomy" id="587753"/>
    <lineage>
        <taxon>Bacteria</taxon>
        <taxon>Pseudomonadati</taxon>
        <taxon>Pseudomonadota</taxon>
        <taxon>Gammaproteobacteria</taxon>
        <taxon>Pseudomonadales</taxon>
        <taxon>Pseudomonadaceae</taxon>
        <taxon>Pseudomonas</taxon>
    </lineage>
</organism>
<accession>A0A0D5Y5F7</accession>
<evidence type="ECO:0000313" key="2">
    <source>
        <dbReference type="Proteomes" id="UP000032748"/>
    </source>
</evidence>
<reference evidence="1 2" key="1">
    <citation type="journal article" date="2015" name="Mol. Plant Microbe Interact.">
        <title>Comparative Genomic Analysis of Pseudomonas chlororaphis PCL1606 Reveals New Insight into Antifungal Compounds Involved in Biocontrol.</title>
        <authorList>
            <person name="Calderon C.E."/>
            <person name="Ramos C."/>
            <person name="de Vicente A."/>
            <person name="Cazorla F.M."/>
        </authorList>
    </citation>
    <scope>NUCLEOTIDE SEQUENCE [LARGE SCALE GENOMIC DNA]</scope>
    <source>
        <strain evidence="1 2">PCL1606</strain>
    </source>
</reference>
<dbReference type="EMBL" id="CP011110">
    <property type="protein sequence ID" value="AKA26558.1"/>
    <property type="molecule type" value="Genomic_DNA"/>
</dbReference>
<name>A0A0D5Y5F7_9PSED</name>
<dbReference type="AlphaFoldDB" id="A0A0D5Y5F7"/>
<sequence length="55" mass="6041">MGAGGADTDFEEIENTDSHAKALQAMEEKSLPFFVGRALGRRYCLARSTLTNEFS</sequence>
<proteinExistence type="predicted"/>
<dbReference type="KEGG" id="pcz:PCL1606_51110"/>
<gene>
    <name evidence="1" type="ORF">PCL1606_51110</name>
</gene>
<dbReference type="Proteomes" id="UP000032748">
    <property type="component" value="Chromosome"/>
</dbReference>
<protein>
    <submittedName>
        <fullName evidence="1">Uncharacterized protein</fullName>
    </submittedName>
</protein>
<evidence type="ECO:0000313" key="1">
    <source>
        <dbReference type="EMBL" id="AKA26558.1"/>
    </source>
</evidence>